<name>A0ABN2BKR9_9ACTN</name>
<evidence type="ECO:0000256" key="1">
    <source>
        <dbReference type="ARBA" id="ARBA00011073"/>
    </source>
</evidence>
<dbReference type="PROSITE" id="PS00138">
    <property type="entry name" value="SUBTILASE_SER"/>
    <property type="match status" value="1"/>
</dbReference>
<organism evidence="7 8">
    <name type="scientific">Kribbella lupini</name>
    <dbReference type="NCBI Taxonomy" id="291602"/>
    <lineage>
        <taxon>Bacteria</taxon>
        <taxon>Bacillati</taxon>
        <taxon>Actinomycetota</taxon>
        <taxon>Actinomycetes</taxon>
        <taxon>Propionibacteriales</taxon>
        <taxon>Kribbellaceae</taxon>
        <taxon>Kribbella</taxon>
    </lineage>
</organism>
<feature type="domain" description="Peptidase S8/S53" evidence="6">
    <location>
        <begin position="240"/>
        <end position="451"/>
    </location>
</feature>
<dbReference type="InterPro" id="IPR000209">
    <property type="entry name" value="Peptidase_S8/S53_dom"/>
</dbReference>
<dbReference type="PANTHER" id="PTHR43806">
    <property type="entry name" value="PEPTIDASE S8"/>
    <property type="match status" value="1"/>
</dbReference>
<dbReference type="InterPro" id="IPR036852">
    <property type="entry name" value="Peptidase_S8/S53_dom_sf"/>
</dbReference>
<feature type="active site" description="Charge relay system" evidence="5">
    <location>
        <position position="206"/>
    </location>
</feature>
<keyword evidence="8" id="KW-1185">Reference proteome</keyword>
<dbReference type="InterPro" id="IPR023828">
    <property type="entry name" value="Peptidase_S8_Ser-AS"/>
</dbReference>
<comment type="caution">
    <text evidence="7">The sequence shown here is derived from an EMBL/GenBank/DDBJ whole genome shotgun (WGS) entry which is preliminary data.</text>
</comment>
<feature type="active site" description="Charge relay system" evidence="5">
    <location>
        <position position="255"/>
    </location>
</feature>
<evidence type="ECO:0000256" key="5">
    <source>
        <dbReference type="PROSITE-ProRule" id="PRU01240"/>
    </source>
</evidence>
<keyword evidence="2 5" id="KW-0645">Protease</keyword>
<feature type="active site" description="Charge relay system" evidence="5">
    <location>
        <position position="418"/>
    </location>
</feature>
<keyword evidence="4 5" id="KW-0720">Serine protease</keyword>
<dbReference type="Gene3D" id="3.40.50.200">
    <property type="entry name" value="Peptidase S8/S53 domain"/>
    <property type="match status" value="1"/>
</dbReference>
<protein>
    <recommendedName>
        <fullName evidence="6">Peptidase S8/S53 domain-containing protein</fullName>
    </recommendedName>
</protein>
<dbReference type="Pfam" id="PF00082">
    <property type="entry name" value="Peptidase_S8"/>
    <property type="match status" value="1"/>
</dbReference>
<dbReference type="InterPro" id="IPR050131">
    <property type="entry name" value="Peptidase_S8_subtilisin-like"/>
</dbReference>
<evidence type="ECO:0000259" key="6">
    <source>
        <dbReference type="Pfam" id="PF00082"/>
    </source>
</evidence>
<dbReference type="PANTHER" id="PTHR43806:SF11">
    <property type="entry name" value="CEREVISIN-RELATED"/>
    <property type="match status" value="1"/>
</dbReference>
<dbReference type="CDD" id="cd00306">
    <property type="entry name" value="Peptidases_S8_S53"/>
    <property type="match status" value="1"/>
</dbReference>
<reference evidence="7 8" key="1">
    <citation type="journal article" date="2019" name="Int. J. Syst. Evol. Microbiol.">
        <title>The Global Catalogue of Microorganisms (GCM) 10K type strain sequencing project: providing services to taxonomists for standard genome sequencing and annotation.</title>
        <authorList>
            <consortium name="The Broad Institute Genomics Platform"/>
            <consortium name="The Broad Institute Genome Sequencing Center for Infectious Disease"/>
            <person name="Wu L."/>
            <person name="Ma J."/>
        </authorList>
    </citation>
    <scope>NUCLEOTIDE SEQUENCE [LARGE SCALE GENOMIC DNA]</scope>
    <source>
        <strain evidence="7 8">JCM 14303</strain>
    </source>
</reference>
<evidence type="ECO:0000256" key="2">
    <source>
        <dbReference type="ARBA" id="ARBA00022670"/>
    </source>
</evidence>
<dbReference type="RefSeq" id="WP_344178465.1">
    <property type="nucleotide sequence ID" value="NZ_BAAANC010000002.1"/>
</dbReference>
<evidence type="ECO:0000256" key="3">
    <source>
        <dbReference type="ARBA" id="ARBA00022801"/>
    </source>
</evidence>
<sequence length="858" mass="91816">MQVDDAGLLAHFAEWKGRRTGRTVAAFGPQDSSAALYAADELLVDREDRDLVEELTGRYGAELLGTGELPSPPDGLEVREVRGEEPVALRLKFREVPRVDGQDDLLARAAEAFHGEVVTTCDMGAAVAALAVRCSLEERPAGLNLFGEPFAMPLSTATEGPVPGVGSNAFTWSAFAGRSRIVEAWQLMDSIQRMGSSPFVVLAVLDDGFWLDGGGAPNVALGQTGSDLGTGVMQLNLMAEGTPAGGMSSGSSPWHGNAVVSAAAATVANSLGAAGSGGLVVQPMVFRTDISIDHMMRCARMCAAWGIDVLNMSIGTWGQTELFFPTSTWDRTFRFAADNGVVMIAAAGNSGLNLPDDENIRPATRTPDVLTIGNLDTNDTAAPKSNFGSSVGLWAPGTGIPVMPDGNNPSGRLASGTSFAAPIVAGVAAMMRAANQSLSAHDIRRILVETGWPGDGKVSRGLDAFAALFAAVSSTIPDSGEPNNTPATARTLIATGPGGALQPGLGPFTTRSKAGDTDYWRFTVDKFSTTTVTVDFYERLSTLGVMVEAEDPDGRGPDDMVRTGSATTGRIVLSGLLPPGGYRIRITGSGVTAYSLVVGRRAALLPRDGFELNDSFESAAPMLFEVNRWSPFLHRSWGPGTYDATLHRERTISPYIGGGTSVVNEDFFRLEVPQRTIFSRPAVTISDADRPLDLVLYDERRVELERWTGVRKRTMYPPEWSTCYLKVTGADVTRYRIGTRMTVDTHMIPGPWEEIEVIPKWWGDPPPLVLADEISHYLHEIGPAVHGPALVFDAEPDTLLIELIDRTGQVIREAQRTPAGLALDTQDLEEGPYVVQLTRRTNEPTLVRVVPPLTRAPA</sequence>
<dbReference type="SUPFAM" id="SSF89260">
    <property type="entry name" value="Collagen-binding domain"/>
    <property type="match status" value="1"/>
</dbReference>
<evidence type="ECO:0000313" key="7">
    <source>
        <dbReference type="EMBL" id="GAA1542260.1"/>
    </source>
</evidence>
<dbReference type="EMBL" id="BAAANC010000002">
    <property type="protein sequence ID" value="GAA1542260.1"/>
    <property type="molecule type" value="Genomic_DNA"/>
</dbReference>
<dbReference type="Proteomes" id="UP001500363">
    <property type="component" value="Unassembled WGS sequence"/>
</dbReference>
<evidence type="ECO:0000313" key="8">
    <source>
        <dbReference type="Proteomes" id="UP001500363"/>
    </source>
</evidence>
<evidence type="ECO:0000256" key="4">
    <source>
        <dbReference type="ARBA" id="ARBA00022825"/>
    </source>
</evidence>
<dbReference type="Gene3D" id="2.60.120.380">
    <property type="match status" value="1"/>
</dbReference>
<comment type="similarity">
    <text evidence="1 5">Belongs to the peptidase S8 family.</text>
</comment>
<dbReference type="PROSITE" id="PS51892">
    <property type="entry name" value="SUBTILASE"/>
    <property type="match status" value="1"/>
</dbReference>
<proteinExistence type="inferred from homology"/>
<dbReference type="SUPFAM" id="SSF52743">
    <property type="entry name" value="Subtilisin-like"/>
    <property type="match status" value="1"/>
</dbReference>
<keyword evidence="3 5" id="KW-0378">Hydrolase</keyword>
<gene>
    <name evidence="7" type="ORF">GCM10009741_51940</name>
</gene>
<accession>A0ABN2BKR9</accession>